<feature type="compositionally biased region" description="Low complexity" evidence="1">
    <location>
        <begin position="165"/>
        <end position="179"/>
    </location>
</feature>
<keyword evidence="2" id="KW-0812">Transmembrane</keyword>
<keyword evidence="2" id="KW-0472">Membrane</keyword>
<dbReference type="AlphaFoldDB" id="A0A6J4N768"/>
<reference evidence="4" key="1">
    <citation type="submission" date="2020-02" db="EMBL/GenBank/DDBJ databases">
        <authorList>
            <person name="Meier V. D."/>
        </authorList>
    </citation>
    <scope>NUCLEOTIDE SEQUENCE</scope>
    <source>
        <strain evidence="4">AVDCRST_MAG47</strain>
    </source>
</reference>
<dbReference type="Pfam" id="PF13400">
    <property type="entry name" value="Tad"/>
    <property type="match status" value="1"/>
</dbReference>
<name>A0A6J4N768_9ACTN</name>
<accession>A0A6J4N768</accession>
<evidence type="ECO:0000313" key="4">
    <source>
        <dbReference type="EMBL" id="CAA9379827.1"/>
    </source>
</evidence>
<proteinExistence type="predicted"/>
<evidence type="ECO:0000259" key="3">
    <source>
        <dbReference type="Pfam" id="PF13400"/>
    </source>
</evidence>
<feature type="region of interest" description="Disordered" evidence="1">
    <location>
        <begin position="152"/>
        <end position="183"/>
    </location>
</feature>
<dbReference type="EMBL" id="CADCUK010000138">
    <property type="protein sequence ID" value="CAA9379827.1"/>
    <property type="molecule type" value="Genomic_DNA"/>
</dbReference>
<keyword evidence="2" id="KW-1133">Transmembrane helix</keyword>
<evidence type="ECO:0000256" key="2">
    <source>
        <dbReference type="SAM" id="Phobius"/>
    </source>
</evidence>
<feature type="transmembrane region" description="Helical" evidence="2">
    <location>
        <begin position="21"/>
        <end position="42"/>
    </location>
</feature>
<gene>
    <name evidence="4" type="ORF">AVDCRST_MAG47-2064</name>
</gene>
<sequence length="625" mass="66107">MSRLARLRDRVRSRRRDEAGYVTVVISILIPALFIGLAATAVDTSRWYLEGERIQKAADAAAMAGVPYLPQDMTNARTRALEVAKRNGYDDASPDVTVTVEQGDRTTQLRVTISSSIANQFGQIIGVSSTSITRTAVADFTGPAPMGSPCNTFGTEPPAGGGGSSPAPGGSAIGSSRPGNCPQNPMMWASVQGPQVGKVHGDRYGTVGCQDAGVDYCDGGRQNTEYPEGSDRKGERGYFWVIKVQPGMVGRPIQMQLFDPAFVLTGQSCGENNPSSTTDQLPSWLVLDDNMNPFVTTDGKTRYSNTGTIPPGHEPSVPFCTGDNFPGVSPPTAPMTTTFMVREQTDTMDPLQAPVVSGCAKQYGAFTTYPTYDNLKSGRATYSSHLAQVFHNWTSLCTFTPQRAGDYYLHVRTNKSHTFPSNELVRTVPTGDVAGLAGANGDASPVGGGTNSFAIRAVTPAGGERDVAVSGWDRMPIYANSEAASSTFNLIRALPGAAGQYIEFSFFDAGDAAGSATVRVLLPTDATSTSGGAITNPYPGGCTSKTGSGGTWQALTGCTATAITPTTNNGKVQTMMIPIPPDYTCNQAVFTNCWYRVQVSFASGSVHDVTTWDAQISGDPVRLIE</sequence>
<organism evidence="4">
    <name type="scientific">uncultured Nocardioidaceae bacterium</name>
    <dbReference type="NCBI Taxonomy" id="253824"/>
    <lineage>
        <taxon>Bacteria</taxon>
        <taxon>Bacillati</taxon>
        <taxon>Actinomycetota</taxon>
        <taxon>Actinomycetes</taxon>
        <taxon>Propionibacteriales</taxon>
        <taxon>Nocardioidaceae</taxon>
        <taxon>environmental samples</taxon>
    </lineage>
</organism>
<evidence type="ECO:0000256" key="1">
    <source>
        <dbReference type="SAM" id="MobiDB-lite"/>
    </source>
</evidence>
<feature type="domain" description="Putative Flp pilus-assembly TadG-like N-terminal" evidence="3">
    <location>
        <begin position="20"/>
        <end position="65"/>
    </location>
</feature>
<dbReference type="InterPro" id="IPR028087">
    <property type="entry name" value="Tad_N"/>
</dbReference>
<protein>
    <recommendedName>
        <fullName evidence="3">Putative Flp pilus-assembly TadG-like N-terminal domain-containing protein</fullName>
    </recommendedName>
</protein>